<dbReference type="Gene3D" id="2.130.10.10">
    <property type="entry name" value="YVTN repeat-like/Quinoprotein amine dehydrogenase"/>
    <property type="match status" value="1"/>
</dbReference>
<proteinExistence type="inferred from homology"/>
<protein>
    <recommendedName>
        <fullName evidence="4">Isomerase YbhE</fullName>
    </recommendedName>
</protein>
<dbReference type="GO" id="GO:0017057">
    <property type="term" value="F:6-phosphogluconolactonase activity"/>
    <property type="evidence" value="ECO:0007669"/>
    <property type="project" value="TreeGrafter"/>
</dbReference>
<dbReference type="InterPro" id="IPR015943">
    <property type="entry name" value="WD40/YVTN_repeat-like_dom_sf"/>
</dbReference>
<sequence>MDTMSSTTATYVYVGSFVMPQPGKHEGLHVFRLDNDTGALTFVASYVPGLNVGSFAINYKRGMLYLTDEVPNGGQIFAFSMDPSTGGLTERGHWPSYGTQPSGIALANSEDMVIVSHFTSRTGITTVAGDAQSGYHIERRFDDATTVLFTLDDTGCSDQPSHVHVHAASGHQSKPSCLHSVSLSPDGSFLIECDMEKDQLVTMTIDYASHQLRLQAIRDVPQGSGPRYSAFHPTLPIFYVNYEYRPIIEVFIYSLGGDYGSLGTVDVLPENLNGGPGVLLSDLRVHPTGRYVYTLVRGHNVVSAFAVHEVSGRLRRIQTATINGISPKGCTFSPDGRFFYIAVSVSNEVQVWTIDDNGLLAPTQATTTVPRPSAITMVELTPP</sequence>
<dbReference type="AlphaFoldDB" id="A0A1M3TJP9"/>
<evidence type="ECO:0000313" key="2">
    <source>
        <dbReference type="EMBL" id="OJZ87027.1"/>
    </source>
</evidence>
<dbReference type="SUPFAM" id="SSF51004">
    <property type="entry name" value="C-terminal (heme d1) domain of cytochrome cd1-nitrite reductase"/>
    <property type="match status" value="1"/>
</dbReference>
<dbReference type="Pfam" id="PF10282">
    <property type="entry name" value="Lactonase"/>
    <property type="match status" value="1"/>
</dbReference>
<comment type="similarity">
    <text evidence="1">Belongs to the cycloisomerase 2 family.</text>
</comment>
<dbReference type="PANTHER" id="PTHR30344:SF1">
    <property type="entry name" value="6-PHOSPHOGLUCONOLACTONASE"/>
    <property type="match status" value="1"/>
</dbReference>
<dbReference type="InterPro" id="IPR019405">
    <property type="entry name" value="Lactonase_7-beta_prop"/>
</dbReference>
<name>A0A1M3TJP9_ASPLC</name>
<organism evidence="2 3">
    <name type="scientific">Aspergillus luchuensis (strain CBS 106.47)</name>
    <dbReference type="NCBI Taxonomy" id="1137211"/>
    <lineage>
        <taxon>Eukaryota</taxon>
        <taxon>Fungi</taxon>
        <taxon>Dikarya</taxon>
        <taxon>Ascomycota</taxon>
        <taxon>Pezizomycotina</taxon>
        <taxon>Eurotiomycetes</taxon>
        <taxon>Eurotiomycetidae</taxon>
        <taxon>Eurotiales</taxon>
        <taxon>Aspergillaceae</taxon>
        <taxon>Aspergillus</taxon>
        <taxon>Aspergillus subgen. Circumdati</taxon>
    </lineage>
</organism>
<gene>
    <name evidence="2" type="ORF">ASPFODRAFT_81448</name>
</gene>
<accession>A0A1M3TJP9</accession>
<reference evidence="3" key="1">
    <citation type="journal article" date="2017" name="Genome Biol.">
        <title>Comparative genomics reveals high biological diversity and specific adaptations in the industrially and medically important fungal genus Aspergillus.</title>
        <authorList>
            <person name="de Vries R.P."/>
            <person name="Riley R."/>
            <person name="Wiebenga A."/>
            <person name="Aguilar-Osorio G."/>
            <person name="Amillis S."/>
            <person name="Uchima C.A."/>
            <person name="Anderluh G."/>
            <person name="Asadollahi M."/>
            <person name="Askin M."/>
            <person name="Barry K."/>
            <person name="Battaglia E."/>
            <person name="Bayram O."/>
            <person name="Benocci T."/>
            <person name="Braus-Stromeyer S.A."/>
            <person name="Caldana C."/>
            <person name="Canovas D."/>
            <person name="Cerqueira G.C."/>
            <person name="Chen F."/>
            <person name="Chen W."/>
            <person name="Choi C."/>
            <person name="Clum A."/>
            <person name="Dos Santos R.A."/>
            <person name="Damasio A.R."/>
            <person name="Diallinas G."/>
            <person name="Emri T."/>
            <person name="Fekete E."/>
            <person name="Flipphi M."/>
            <person name="Freyberg S."/>
            <person name="Gallo A."/>
            <person name="Gournas C."/>
            <person name="Habgood R."/>
            <person name="Hainaut M."/>
            <person name="Harispe M.L."/>
            <person name="Henrissat B."/>
            <person name="Hilden K.S."/>
            <person name="Hope R."/>
            <person name="Hossain A."/>
            <person name="Karabika E."/>
            <person name="Karaffa L."/>
            <person name="Karanyi Z."/>
            <person name="Krasevec N."/>
            <person name="Kuo A."/>
            <person name="Kusch H."/>
            <person name="LaButti K."/>
            <person name="Lagendijk E.L."/>
            <person name="Lapidus A."/>
            <person name="Levasseur A."/>
            <person name="Lindquist E."/>
            <person name="Lipzen A."/>
            <person name="Logrieco A.F."/>
            <person name="MacCabe A."/>
            <person name="Maekelae M.R."/>
            <person name="Malavazi I."/>
            <person name="Melin P."/>
            <person name="Meyer V."/>
            <person name="Mielnichuk N."/>
            <person name="Miskei M."/>
            <person name="Molnar A.P."/>
            <person name="Mule G."/>
            <person name="Ngan C.Y."/>
            <person name="Orejas M."/>
            <person name="Orosz E."/>
            <person name="Ouedraogo J.P."/>
            <person name="Overkamp K.M."/>
            <person name="Park H.-S."/>
            <person name="Perrone G."/>
            <person name="Piumi F."/>
            <person name="Punt P.J."/>
            <person name="Ram A.F."/>
            <person name="Ramon A."/>
            <person name="Rauscher S."/>
            <person name="Record E."/>
            <person name="Riano-Pachon D.M."/>
            <person name="Robert V."/>
            <person name="Roehrig J."/>
            <person name="Ruller R."/>
            <person name="Salamov A."/>
            <person name="Salih N.S."/>
            <person name="Samson R.A."/>
            <person name="Sandor E."/>
            <person name="Sanguinetti M."/>
            <person name="Schuetze T."/>
            <person name="Sepcic K."/>
            <person name="Shelest E."/>
            <person name="Sherlock G."/>
            <person name="Sophianopoulou V."/>
            <person name="Squina F.M."/>
            <person name="Sun H."/>
            <person name="Susca A."/>
            <person name="Todd R.B."/>
            <person name="Tsang A."/>
            <person name="Unkles S.E."/>
            <person name="van de Wiele N."/>
            <person name="van Rossen-Uffink D."/>
            <person name="Oliveira J.V."/>
            <person name="Vesth T.C."/>
            <person name="Visser J."/>
            <person name="Yu J.-H."/>
            <person name="Zhou M."/>
            <person name="Andersen M.R."/>
            <person name="Archer D.B."/>
            <person name="Baker S.E."/>
            <person name="Benoit I."/>
            <person name="Brakhage A.A."/>
            <person name="Braus G.H."/>
            <person name="Fischer R."/>
            <person name="Frisvad J.C."/>
            <person name="Goldman G.H."/>
            <person name="Houbraken J."/>
            <person name="Oakley B."/>
            <person name="Pocsi I."/>
            <person name="Scazzocchio C."/>
            <person name="Seiboth B."/>
            <person name="vanKuyk P.A."/>
            <person name="Wortman J."/>
            <person name="Dyer P.S."/>
            <person name="Grigoriev I.V."/>
        </authorList>
    </citation>
    <scope>NUCLEOTIDE SEQUENCE [LARGE SCALE GENOMIC DNA]</scope>
    <source>
        <strain evidence="3">CBS 106.47</strain>
    </source>
</reference>
<dbReference type="InterPro" id="IPR011048">
    <property type="entry name" value="Haem_d1_sf"/>
</dbReference>
<dbReference type="Proteomes" id="UP000184063">
    <property type="component" value="Unassembled WGS sequence"/>
</dbReference>
<evidence type="ECO:0000313" key="3">
    <source>
        <dbReference type="Proteomes" id="UP000184063"/>
    </source>
</evidence>
<dbReference type="OrthoDB" id="9972196at2759"/>
<dbReference type="EMBL" id="KV878241">
    <property type="protein sequence ID" value="OJZ87027.1"/>
    <property type="molecule type" value="Genomic_DNA"/>
</dbReference>
<dbReference type="VEuPathDB" id="FungiDB:ASPFODRAFT_81448"/>
<evidence type="ECO:0000256" key="1">
    <source>
        <dbReference type="ARBA" id="ARBA00005564"/>
    </source>
</evidence>
<dbReference type="InterPro" id="IPR050282">
    <property type="entry name" value="Cycloisomerase_2"/>
</dbReference>
<evidence type="ECO:0008006" key="4">
    <source>
        <dbReference type="Google" id="ProtNLM"/>
    </source>
</evidence>
<dbReference type="PANTHER" id="PTHR30344">
    <property type="entry name" value="6-PHOSPHOGLUCONOLACTONASE-RELATED"/>
    <property type="match status" value="1"/>
</dbReference>